<dbReference type="AlphaFoldDB" id="F7NLT1"/>
<dbReference type="InterPro" id="IPR027980">
    <property type="entry name" value="RACo_C"/>
</dbReference>
<organism evidence="2 3">
    <name type="scientific">Acetonema longum DSM 6540</name>
    <dbReference type="NCBI Taxonomy" id="1009370"/>
    <lineage>
        <taxon>Bacteria</taxon>
        <taxon>Bacillati</taxon>
        <taxon>Bacillota</taxon>
        <taxon>Negativicutes</taxon>
        <taxon>Acetonemataceae</taxon>
        <taxon>Acetonema</taxon>
    </lineage>
</organism>
<dbReference type="EMBL" id="AFGF01000144">
    <property type="protein sequence ID" value="EGO63022.1"/>
    <property type="molecule type" value="Genomic_DNA"/>
</dbReference>
<evidence type="ECO:0000313" key="2">
    <source>
        <dbReference type="EMBL" id="EGO63022.1"/>
    </source>
</evidence>
<dbReference type="Proteomes" id="UP000003240">
    <property type="component" value="Unassembled WGS sequence"/>
</dbReference>
<evidence type="ECO:0000313" key="3">
    <source>
        <dbReference type="Proteomes" id="UP000003240"/>
    </source>
</evidence>
<sequence length="604" mass="64430">MNRVVLTIMPQGRALKAEPGTGLLENLRAILGEDFESPCGGAGLCGKCQVMIQCGEIWVSALACQTRVDRNMTVLLPDGSLGQEQILRQGAVSEKYALEPTIRKMLLDTVNRSKAGDGYRSQMDWLVDQVGKVGREKECDPGLARQLADLLQSGSAFITAVVYNDQIVSLEPGDTREILFGMAFDIGTTTLVGYLLNLNTGTRIATVSAMNPQRTYGADVISRVNHTNTLPDGLEQLTKAIRGGVERLIDQAAEMAGLRRTDIYELVFVGNTCMNHLFLGIHPAGLGQAPYKPVLRAPVCCLASSLGLTINSAGFVYWLPNVSGFIGSDTIGALLSNPVDQDETARLVVDIGTNGEMAIGVGGQIWACSTSAGPAFEGACIKNGMRAMPGAIDAVQVVGEDINYHIIGSYEPKGLCGSGLVDAVAGFLKTGVIDITGRFQSDNLTSWPETLKERVVPWQGSHAFILALQEGKGEPIMITQKDIRQVQLAKGAIAAGIEIIVKEAGLRLEEIGELYVAGAFGNYLDKHNMCAIGLLPLALENAIIPVGNAAGEGAVLALLSASARHEAFNIAGRVRYIELAGRSDFQDIFVEAMTFPASMSFDLL</sequence>
<dbReference type="eggNOG" id="COG3894">
    <property type="taxonomic scope" value="Bacteria"/>
</dbReference>
<protein>
    <submittedName>
        <fullName evidence="2">Ferredoxin</fullName>
    </submittedName>
</protein>
<comment type="caution">
    <text evidence="2">The sequence shown here is derived from an EMBL/GenBank/DDBJ whole genome shotgun (WGS) entry which is preliminary data.</text>
</comment>
<feature type="domain" description="2Fe-2S ferredoxin-type" evidence="1">
    <location>
        <begin position="2"/>
        <end position="80"/>
    </location>
</feature>
<dbReference type="Gene3D" id="3.10.20.30">
    <property type="match status" value="1"/>
</dbReference>
<dbReference type="InterPro" id="IPR001041">
    <property type="entry name" value="2Fe-2S_ferredoxin-type"/>
</dbReference>
<dbReference type="InterPro" id="IPR052911">
    <property type="entry name" value="Corrinoid_activation_enz"/>
</dbReference>
<dbReference type="SUPFAM" id="SSF54292">
    <property type="entry name" value="2Fe-2S ferredoxin-like"/>
    <property type="match status" value="1"/>
</dbReference>
<dbReference type="GO" id="GO:0051536">
    <property type="term" value="F:iron-sulfur cluster binding"/>
    <property type="evidence" value="ECO:0007669"/>
    <property type="project" value="InterPro"/>
</dbReference>
<dbReference type="PANTHER" id="PTHR42895">
    <property type="entry name" value="IRON-SULFUR CLUSTER-BINDING PROTEIN-RELATED"/>
    <property type="match status" value="1"/>
</dbReference>
<dbReference type="PROSITE" id="PS51085">
    <property type="entry name" value="2FE2S_FER_2"/>
    <property type="match status" value="1"/>
</dbReference>
<name>F7NLT1_9FIRM</name>
<dbReference type="PANTHER" id="PTHR42895:SF2">
    <property type="entry name" value="IRON-SULFUR CLUSTER PROTEIN"/>
    <property type="match status" value="1"/>
</dbReference>
<dbReference type="Pfam" id="PF14574">
    <property type="entry name" value="RACo_C_ter"/>
    <property type="match status" value="1"/>
</dbReference>
<dbReference type="STRING" id="1009370.ALO_15277"/>
<keyword evidence="3" id="KW-1185">Reference proteome</keyword>
<dbReference type="InterPro" id="IPR012675">
    <property type="entry name" value="Beta-grasp_dom_sf"/>
</dbReference>
<evidence type="ECO:0000259" key="1">
    <source>
        <dbReference type="PROSITE" id="PS51085"/>
    </source>
</evidence>
<proteinExistence type="predicted"/>
<dbReference type="Pfam" id="PF17651">
    <property type="entry name" value="Raco_middle"/>
    <property type="match status" value="1"/>
</dbReference>
<dbReference type="RefSeq" id="WP_004097133.1">
    <property type="nucleotide sequence ID" value="NZ_AFGF01000144.1"/>
</dbReference>
<dbReference type="eggNOG" id="COG0633">
    <property type="taxonomic scope" value="Bacteria"/>
</dbReference>
<gene>
    <name evidence="2" type="ORF">ALO_15277</name>
</gene>
<accession>F7NLT1</accession>
<dbReference type="InterPro" id="IPR036010">
    <property type="entry name" value="2Fe-2S_ferredoxin-like_sf"/>
</dbReference>
<dbReference type="Gene3D" id="3.30.420.480">
    <property type="entry name" value="Domain of unknown function (DUF4445)"/>
    <property type="match status" value="1"/>
</dbReference>
<reference evidence="2 3" key="1">
    <citation type="journal article" date="2011" name="EMBO J.">
        <title>Structural diversity of bacterial flagellar motors.</title>
        <authorList>
            <person name="Chen S."/>
            <person name="Beeby M."/>
            <person name="Murphy G.E."/>
            <person name="Leadbetter J.R."/>
            <person name="Hendrixson D.R."/>
            <person name="Briegel A."/>
            <person name="Li Z."/>
            <person name="Shi J."/>
            <person name="Tocheva E.I."/>
            <person name="Muller A."/>
            <person name="Dobro M.J."/>
            <person name="Jensen G.J."/>
        </authorList>
    </citation>
    <scope>NUCLEOTIDE SEQUENCE [LARGE SCALE GENOMIC DNA]</scope>
    <source>
        <strain evidence="2 3">DSM 6540</strain>
    </source>
</reference>
<dbReference type="InterPro" id="IPR041414">
    <property type="entry name" value="Raco-like_middle"/>
</dbReference>
<dbReference type="InterPro" id="IPR042259">
    <property type="entry name" value="Raco-like_middle_sf"/>
</dbReference>
<dbReference type="CDD" id="cd00207">
    <property type="entry name" value="fer2"/>
    <property type="match status" value="1"/>
</dbReference>
<dbReference type="Pfam" id="PF00111">
    <property type="entry name" value="Fer2"/>
    <property type="match status" value="1"/>
</dbReference>